<protein>
    <recommendedName>
        <fullName evidence="10">Actin-related protein 3</fullName>
    </recommendedName>
</protein>
<accession>A0AAW1Q681</accession>
<evidence type="ECO:0000313" key="9">
    <source>
        <dbReference type="Proteomes" id="UP001489004"/>
    </source>
</evidence>
<comment type="subcellular location">
    <subcellularLocation>
        <location evidence="1">Cytoplasm</location>
        <location evidence="1">Cytoskeleton</location>
    </subcellularLocation>
</comment>
<proteinExistence type="inferred from homology"/>
<evidence type="ECO:0000313" key="8">
    <source>
        <dbReference type="EMBL" id="KAK9815824.1"/>
    </source>
</evidence>
<keyword evidence="6" id="KW-0009">Actin-binding</keyword>
<evidence type="ECO:0000256" key="4">
    <source>
        <dbReference type="ARBA" id="ARBA00022741"/>
    </source>
</evidence>
<dbReference type="Proteomes" id="UP001489004">
    <property type="component" value="Unassembled WGS sequence"/>
</dbReference>
<evidence type="ECO:0000256" key="1">
    <source>
        <dbReference type="ARBA" id="ARBA00004245"/>
    </source>
</evidence>
<dbReference type="AlphaFoldDB" id="A0AAW1Q681"/>
<dbReference type="InterPro" id="IPR004000">
    <property type="entry name" value="Actin"/>
</dbReference>
<reference evidence="8 9" key="1">
    <citation type="journal article" date="2024" name="Nat. Commun.">
        <title>Phylogenomics reveals the evolutionary origins of lichenization in chlorophyte algae.</title>
        <authorList>
            <person name="Puginier C."/>
            <person name="Libourel C."/>
            <person name="Otte J."/>
            <person name="Skaloud P."/>
            <person name="Haon M."/>
            <person name="Grisel S."/>
            <person name="Petersen M."/>
            <person name="Berrin J.G."/>
            <person name="Delaux P.M."/>
            <person name="Dal Grande F."/>
            <person name="Keller J."/>
        </authorList>
    </citation>
    <scope>NUCLEOTIDE SEQUENCE [LARGE SCALE GENOMIC DNA]</scope>
    <source>
        <strain evidence="8 9">SAG 2043</strain>
    </source>
</reference>
<keyword evidence="9" id="KW-1185">Reference proteome</keyword>
<dbReference type="Gene3D" id="3.90.640.10">
    <property type="entry name" value="Actin, Chain A, domain 4"/>
    <property type="match status" value="1"/>
</dbReference>
<comment type="caution">
    <text evidence="8">The sequence shown here is derived from an EMBL/GenBank/DDBJ whole genome shotgun (WGS) entry which is preliminary data.</text>
</comment>
<dbReference type="Pfam" id="PF00022">
    <property type="entry name" value="Actin"/>
    <property type="match status" value="2"/>
</dbReference>
<dbReference type="PRINTS" id="PR00190">
    <property type="entry name" value="ACTIN"/>
</dbReference>
<keyword evidence="4" id="KW-0547">Nucleotide-binding</keyword>
<dbReference type="FunFam" id="3.90.640.10:FF:000006">
    <property type="entry name" value="Actin-related protein 3 (ARP3)"/>
    <property type="match status" value="1"/>
</dbReference>
<keyword evidence="3" id="KW-0963">Cytoplasm</keyword>
<dbReference type="SMART" id="SM00268">
    <property type="entry name" value="ACTIN"/>
    <property type="match status" value="1"/>
</dbReference>
<gene>
    <name evidence="8" type="ORF">WJX72_010232</name>
</gene>
<sequence>MTVGLASSSGCDAASRPPVVLDCGTGYTKLGFAGNVEPTFVFPTAVAVNDDVKKAGGRGSVLADLDYHIGDEALSNAATYSVHYPIRHGMVDNWDDMERFWLNCFCKKLRVCSEDHNVILTEPPLNPPENRELTAEIMFETFNVPGLYIGVQAVLALYASFAAAEKSHKNKAHTLSGVVIDSGDGVTHVIPVSDGYVIGSSIKSIPIAGRDITLFVQQLMRERGEPAPPELSLDVARRIKESHCYIASDIAKEFGKHETQPDKYIKQYTGYNPRTGSDFTCDVGYERFLGPEVFFHPEIYSSDYTTPLPQVVDKVIQTCPIDTRRALYGNVVLSGGSTMFKDFGRRIQRDIKRVVDQRTPNAAQAVDVNVLTHQMQRYAVWFGGSVLGMMPEFVTVCHTKAQYEECGPSICRTNAVFRDF</sequence>
<dbReference type="SUPFAM" id="SSF53067">
    <property type="entry name" value="Actin-like ATPase domain"/>
    <property type="match status" value="2"/>
</dbReference>
<dbReference type="EMBL" id="JALJOR010000006">
    <property type="protein sequence ID" value="KAK9815824.1"/>
    <property type="molecule type" value="Genomic_DNA"/>
</dbReference>
<dbReference type="GO" id="GO:0005524">
    <property type="term" value="F:ATP binding"/>
    <property type="evidence" value="ECO:0007669"/>
    <property type="project" value="UniProtKB-KW"/>
</dbReference>
<dbReference type="FunFam" id="3.30.420.40:FF:000029">
    <property type="entry name" value="Actin-related protein 3"/>
    <property type="match status" value="1"/>
</dbReference>
<evidence type="ECO:0000256" key="7">
    <source>
        <dbReference type="ARBA" id="ARBA00023212"/>
    </source>
</evidence>
<evidence type="ECO:0008006" key="10">
    <source>
        <dbReference type="Google" id="ProtNLM"/>
    </source>
</evidence>
<dbReference type="Gene3D" id="3.30.420.40">
    <property type="match status" value="2"/>
</dbReference>
<dbReference type="GO" id="GO:0005856">
    <property type="term" value="C:cytoskeleton"/>
    <property type="evidence" value="ECO:0007669"/>
    <property type="project" value="UniProtKB-SubCell"/>
</dbReference>
<comment type="similarity">
    <text evidence="2">Belongs to the actin family. ARP3 subfamily.</text>
</comment>
<evidence type="ECO:0000256" key="5">
    <source>
        <dbReference type="ARBA" id="ARBA00022840"/>
    </source>
</evidence>
<evidence type="ECO:0000256" key="2">
    <source>
        <dbReference type="ARBA" id="ARBA00006681"/>
    </source>
</evidence>
<dbReference type="PANTHER" id="PTHR11937">
    <property type="entry name" value="ACTIN"/>
    <property type="match status" value="1"/>
</dbReference>
<evidence type="ECO:0000256" key="6">
    <source>
        <dbReference type="ARBA" id="ARBA00023203"/>
    </source>
</evidence>
<dbReference type="GO" id="GO:0003779">
    <property type="term" value="F:actin binding"/>
    <property type="evidence" value="ECO:0007669"/>
    <property type="project" value="UniProtKB-KW"/>
</dbReference>
<evidence type="ECO:0000256" key="3">
    <source>
        <dbReference type="ARBA" id="ARBA00022490"/>
    </source>
</evidence>
<keyword evidence="5" id="KW-0067">ATP-binding</keyword>
<dbReference type="InterPro" id="IPR043129">
    <property type="entry name" value="ATPase_NBD"/>
</dbReference>
<name>A0AAW1Q681_9CHLO</name>
<dbReference type="CDD" id="cd10221">
    <property type="entry name" value="ASKHA_NBD_Arp3-like"/>
    <property type="match status" value="1"/>
</dbReference>
<organism evidence="8 9">
    <name type="scientific">[Myrmecia] bisecta</name>
    <dbReference type="NCBI Taxonomy" id="41462"/>
    <lineage>
        <taxon>Eukaryota</taxon>
        <taxon>Viridiplantae</taxon>
        <taxon>Chlorophyta</taxon>
        <taxon>core chlorophytes</taxon>
        <taxon>Trebouxiophyceae</taxon>
        <taxon>Trebouxiales</taxon>
        <taxon>Trebouxiaceae</taxon>
        <taxon>Myrmecia</taxon>
    </lineage>
</organism>
<keyword evidence="7" id="KW-0206">Cytoskeleton</keyword>